<evidence type="ECO:0000313" key="2">
    <source>
        <dbReference type="Proteomes" id="UP000326344"/>
    </source>
</evidence>
<dbReference type="EMBL" id="VTWS01000005">
    <property type="protein sequence ID" value="KAA9349743.1"/>
    <property type="molecule type" value="Genomic_DNA"/>
</dbReference>
<dbReference type="AlphaFoldDB" id="A0A5N1JD99"/>
<evidence type="ECO:0000313" key="1">
    <source>
        <dbReference type="EMBL" id="KAA9349743.1"/>
    </source>
</evidence>
<dbReference type="Proteomes" id="UP000326344">
    <property type="component" value="Unassembled WGS sequence"/>
</dbReference>
<organism evidence="1 2">
    <name type="scientific">Larkinella humicola</name>
    <dbReference type="NCBI Taxonomy" id="2607654"/>
    <lineage>
        <taxon>Bacteria</taxon>
        <taxon>Pseudomonadati</taxon>
        <taxon>Bacteroidota</taxon>
        <taxon>Cytophagia</taxon>
        <taxon>Cytophagales</taxon>
        <taxon>Spirosomataceae</taxon>
        <taxon>Larkinella</taxon>
    </lineage>
</organism>
<comment type="caution">
    <text evidence="1">The sequence shown here is derived from an EMBL/GenBank/DDBJ whole genome shotgun (WGS) entry which is preliminary data.</text>
</comment>
<proteinExistence type="predicted"/>
<dbReference type="RefSeq" id="WP_150879101.1">
    <property type="nucleotide sequence ID" value="NZ_VTWS01000005.1"/>
</dbReference>
<accession>A0A5N1JD99</accession>
<reference evidence="1 2" key="1">
    <citation type="submission" date="2019-09" db="EMBL/GenBank/DDBJ databases">
        <title>Genome Sequence of Larkinella sp MA1.</title>
        <authorList>
            <person name="Srinivasan S."/>
        </authorList>
    </citation>
    <scope>NUCLEOTIDE SEQUENCE [LARGE SCALE GENOMIC DNA]</scope>
    <source>
        <strain evidence="1 2">MA1</strain>
    </source>
</reference>
<protein>
    <submittedName>
        <fullName evidence="1">Uncharacterized protein</fullName>
    </submittedName>
</protein>
<keyword evidence="2" id="KW-1185">Reference proteome</keyword>
<name>A0A5N1JD99_9BACT</name>
<sequence>MATEKANESLVEMKLTKAATEKRIFDLNQLIKDLGNQREVIWNSLMQNMITGGEHNVYYVEIEQQWQQHLADMDQQKQKLRSIRWALSFTDRSRL</sequence>
<gene>
    <name evidence="1" type="ORF">F0P93_20030</name>
</gene>